<accession>A0A814E3B4</accession>
<evidence type="ECO:0000256" key="1">
    <source>
        <dbReference type="ARBA" id="ARBA00010883"/>
    </source>
</evidence>
<evidence type="ECO:0000313" key="9">
    <source>
        <dbReference type="Proteomes" id="UP000663829"/>
    </source>
</evidence>
<dbReference type="Proteomes" id="UP000677228">
    <property type="component" value="Unassembled WGS sequence"/>
</dbReference>
<dbReference type="EMBL" id="CAJNOQ010002503">
    <property type="protein sequence ID" value="CAF0961924.1"/>
    <property type="molecule type" value="Genomic_DNA"/>
</dbReference>
<evidence type="ECO:0000313" key="8">
    <source>
        <dbReference type="EMBL" id="CAF3736274.1"/>
    </source>
</evidence>
<dbReference type="PANTHER" id="PTHR12431:SF14">
    <property type="entry name" value="LD15323P"/>
    <property type="match status" value="1"/>
</dbReference>
<dbReference type="InterPro" id="IPR048763">
    <property type="entry name" value="SNX17-31_FERM_F1"/>
</dbReference>
<dbReference type="Gene3D" id="2.30.29.30">
    <property type="entry name" value="Pleckstrin-homology domain (PH domain)/Phosphotyrosine-binding domain (PTB)"/>
    <property type="match status" value="1"/>
</dbReference>
<dbReference type="GO" id="GO:0005769">
    <property type="term" value="C:early endosome"/>
    <property type="evidence" value="ECO:0007669"/>
    <property type="project" value="TreeGrafter"/>
</dbReference>
<dbReference type="Proteomes" id="UP000681722">
    <property type="component" value="Unassembled WGS sequence"/>
</dbReference>
<dbReference type="Gene3D" id="3.30.1520.10">
    <property type="entry name" value="Phox-like domain"/>
    <property type="match status" value="1"/>
</dbReference>
<evidence type="ECO:0000313" key="7">
    <source>
        <dbReference type="EMBL" id="CAF3541008.1"/>
    </source>
</evidence>
<evidence type="ECO:0000313" key="5">
    <source>
        <dbReference type="EMBL" id="CAF0761219.1"/>
    </source>
</evidence>
<name>A0A814E3B4_9BILA</name>
<dbReference type="Gene3D" id="1.20.80.60">
    <property type="match status" value="1"/>
</dbReference>
<dbReference type="InterPro" id="IPR036871">
    <property type="entry name" value="PX_dom_sf"/>
</dbReference>
<proteinExistence type="inferred from homology"/>
<dbReference type="GO" id="GO:0032456">
    <property type="term" value="P:endocytic recycling"/>
    <property type="evidence" value="ECO:0007669"/>
    <property type="project" value="TreeGrafter"/>
</dbReference>
<gene>
    <name evidence="6" type="ORF">GPM918_LOCUS11800</name>
    <name evidence="5" type="ORF">OVA965_LOCUS2561</name>
    <name evidence="8" type="ORF">SRO942_LOCUS11796</name>
    <name evidence="7" type="ORF">TMI583_LOCUS2561</name>
</gene>
<dbReference type="OrthoDB" id="5772781at2759"/>
<comment type="similarity">
    <text evidence="1">Belongs to the sorting nexin family.</text>
</comment>
<dbReference type="Pfam" id="PF18116">
    <property type="entry name" value="SNX17_FERM_C"/>
    <property type="match status" value="1"/>
</dbReference>
<comment type="caution">
    <text evidence="6">The sequence shown here is derived from an EMBL/GenBank/DDBJ whole genome shotgun (WGS) entry which is preliminary data.</text>
</comment>
<dbReference type="InterPro" id="IPR011993">
    <property type="entry name" value="PH-like_dom_sf"/>
</dbReference>
<evidence type="ECO:0000313" key="6">
    <source>
        <dbReference type="EMBL" id="CAF0961924.1"/>
    </source>
</evidence>
<sequence>MHFSIPHSTNSKDSASGVTFALYHIHINGTHHSSLRYSQLRTFNEELHRLFSPSTIYILSFPPKKLFLSTTEKEKRRLQLERYLQSIIQHKSIVTSTYFQRFFLHSQRKTFQYLLEGKENQDEKLEFSIFLLNNHQLKIQIYPTDNTQRLLDLLAIKIQLSTDFLSYFGLFLIKNDDKSTLATDILIIRQLVDFEAPYLSLEYMKRKTNDSSYCVILRKSYWDITCDNLLLSDQKARNLLFIQVQHELEHNNCLSKNIPDDIKRQLLTLKESNSFKEYVLLAKHLKYYGYSVIKYCSMLFPLTNDQQSQKLYQCELAIGNSELVCIISDINRELTFKVTRIRCWRVTSTSRQQEQQPMYSTNSLSSIITTNTVNDTAQTTINDEDMDLSFEYLISKESLKWITINTLQATLISAFLQNMVDEILTKRGGQTLPTDDSKSSISLTSKQSSQQIVSSTKFGNVLVNRAVSDLSKPNNMIFDYDDDANL</sequence>
<keyword evidence="9" id="KW-1185">Reference proteome</keyword>
<dbReference type="EMBL" id="CAJOBC010002502">
    <property type="protein sequence ID" value="CAF3736274.1"/>
    <property type="molecule type" value="Genomic_DNA"/>
</dbReference>
<dbReference type="Pfam" id="PF00787">
    <property type="entry name" value="PX"/>
    <property type="match status" value="1"/>
</dbReference>
<dbReference type="EMBL" id="CAJNOK010000555">
    <property type="protein sequence ID" value="CAF0761219.1"/>
    <property type="molecule type" value="Genomic_DNA"/>
</dbReference>
<keyword evidence="3" id="KW-0653">Protein transport</keyword>
<feature type="domain" description="PX" evidence="4">
    <location>
        <begin position="1"/>
        <end position="110"/>
    </location>
</feature>
<dbReference type="AlphaFoldDB" id="A0A814E3B4"/>
<dbReference type="Pfam" id="PF21273">
    <property type="entry name" value="SNX17-27-31_F1_FERM"/>
    <property type="match status" value="1"/>
</dbReference>
<dbReference type="GO" id="GO:0006886">
    <property type="term" value="P:intracellular protein transport"/>
    <property type="evidence" value="ECO:0007669"/>
    <property type="project" value="TreeGrafter"/>
</dbReference>
<evidence type="ECO:0000259" key="4">
    <source>
        <dbReference type="PROSITE" id="PS50195"/>
    </source>
</evidence>
<dbReference type="SMART" id="SM00312">
    <property type="entry name" value="PX"/>
    <property type="match status" value="1"/>
</dbReference>
<dbReference type="Proteomes" id="UP000663829">
    <property type="component" value="Unassembled WGS sequence"/>
</dbReference>
<dbReference type="Gene3D" id="3.10.20.90">
    <property type="entry name" value="Phosphatidylinositol 3-kinase Catalytic Subunit, Chain A, domain 1"/>
    <property type="match status" value="1"/>
</dbReference>
<reference evidence="6" key="1">
    <citation type="submission" date="2021-02" db="EMBL/GenBank/DDBJ databases">
        <authorList>
            <person name="Nowell W R."/>
        </authorList>
    </citation>
    <scope>NUCLEOTIDE SEQUENCE</scope>
</reference>
<evidence type="ECO:0000256" key="3">
    <source>
        <dbReference type="ARBA" id="ARBA00022927"/>
    </source>
</evidence>
<dbReference type="PROSITE" id="PS50195">
    <property type="entry name" value="PX"/>
    <property type="match status" value="1"/>
</dbReference>
<dbReference type="InterPro" id="IPR048767">
    <property type="entry name" value="SNX17-31_FERM_F2"/>
</dbReference>
<dbReference type="SUPFAM" id="SSF64268">
    <property type="entry name" value="PX domain"/>
    <property type="match status" value="1"/>
</dbReference>
<dbReference type="InterPro" id="IPR001683">
    <property type="entry name" value="PX_dom"/>
</dbReference>
<dbReference type="GO" id="GO:0035091">
    <property type="term" value="F:phosphatidylinositol binding"/>
    <property type="evidence" value="ECO:0007669"/>
    <property type="project" value="InterPro"/>
</dbReference>
<organism evidence="6 9">
    <name type="scientific">Didymodactylos carnosus</name>
    <dbReference type="NCBI Taxonomy" id="1234261"/>
    <lineage>
        <taxon>Eukaryota</taxon>
        <taxon>Metazoa</taxon>
        <taxon>Spiralia</taxon>
        <taxon>Gnathifera</taxon>
        <taxon>Rotifera</taxon>
        <taxon>Eurotatoria</taxon>
        <taxon>Bdelloidea</taxon>
        <taxon>Philodinida</taxon>
        <taxon>Philodinidae</taxon>
        <taxon>Didymodactylos</taxon>
    </lineage>
</organism>
<dbReference type="EMBL" id="CAJOBA010000555">
    <property type="protein sequence ID" value="CAF3541008.1"/>
    <property type="molecule type" value="Genomic_DNA"/>
</dbReference>
<dbReference type="Proteomes" id="UP000682733">
    <property type="component" value="Unassembled WGS sequence"/>
</dbReference>
<dbReference type="Pfam" id="PF21271">
    <property type="entry name" value="SNX17-31_F2_FERM"/>
    <property type="match status" value="1"/>
</dbReference>
<keyword evidence="2" id="KW-0813">Transport</keyword>
<evidence type="ECO:0000256" key="2">
    <source>
        <dbReference type="ARBA" id="ARBA00022448"/>
    </source>
</evidence>
<protein>
    <recommendedName>
        <fullName evidence="4">PX domain-containing protein</fullName>
    </recommendedName>
</protein>
<dbReference type="PANTHER" id="PTHR12431">
    <property type="entry name" value="SORTING NEXIN 17 AND 27"/>
    <property type="match status" value="1"/>
</dbReference>
<dbReference type="InterPro" id="IPR040842">
    <property type="entry name" value="SNX17/31_FERM"/>
</dbReference>